<evidence type="ECO:0000313" key="2">
    <source>
        <dbReference type="Proteomes" id="UP000236642"/>
    </source>
</evidence>
<accession>A0A2H5Y8W0</accession>
<dbReference type="Gene3D" id="3.40.50.150">
    <property type="entry name" value="Vaccinia Virus protein VP39"/>
    <property type="match status" value="1"/>
</dbReference>
<dbReference type="PANTHER" id="PTHR43861:SF6">
    <property type="entry name" value="METHYLTRANSFERASE TYPE 11"/>
    <property type="match status" value="1"/>
</dbReference>
<gene>
    <name evidence="1" type="ORF">HRbin22_02148</name>
</gene>
<keyword evidence="1" id="KW-0489">Methyltransferase</keyword>
<dbReference type="Proteomes" id="UP000236642">
    <property type="component" value="Unassembled WGS sequence"/>
</dbReference>
<comment type="caution">
    <text evidence="1">The sequence shown here is derived from an EMBL/GenBank/DDBJ whole genome shotgun (WGS) entry which is preliminary data.</text>
</comment>
<organism evidence="1 2">
    <name type="scientific">Candidatus Thermoflexus japonica</name>
    <dbReference type="NCBI Taxonomy" id="2035417"/>
    <lineage>
        <taxon>Bacteria</taxon>
        <taxon>Bacillati</taxon>
        <taxon>Chloroflexota</taxon>
        <taxon>Thermoflexia</taxon>
        <taxon>Thermoflexales</taxon>
        <taxon>Thermoflexaceae</taxon>
        <taxon>Thermoflexus</taxon>
    </lineage>
</organism>
<dbReference type="EC" id="2.1.1.315" evidence="1"/>
<dbReference type="CDD" id="cd02440">
    <property type="entry name" value="AdoMet_MTases"/>
    <property type="match status" value="1"/>
</dbReference>
<dbReference type="AlphaFoldDB" id="A0A2H5Y8W0"/>
<dbReference type="SUPFAM" id="SSF53335">
    <property type="entry name" value="S-adenosyl-L-methionine-dependent methyltransferases"/>
    <property type="match status" value="1"/>
</dbReference>
<dbReference type="Pfam" id="PF13489">
    <property type="entry name" value="Methyltransf_23"/>
    <property type="match status" value="1"/>
</dbReference>
<dbReference type="InterPro" id="IPR029063">
    <property type="entry name" value="SAM-dependent_MTases_sf"/>
</dbReference>
<protein>
    <submittedName>
        <fullName evidence="1">27-O-demethylrifamycin SV methyltransferase</fullName>
        <ecNumber evidence="1">2.1.1.315</ecNumber>
    </submittedName>
</protein>
<dbReference type="EMBL" id="BEHY01000077">
    <property type="protein sequence ID" value="GBD09886.1"/>
    <property type="molecule type" value="Genomic_DNA"/>
</dbReference>
<proteinExistence type="predicted"/>
<name>A0A2H5Y8W0_9CHLR</name>
<dbReference type="GO" id="GO:0032259">
    <property type="term" value="P:methylation"/>
    <property type="evidence" value="ECO:0007669"/>
    <property type="project" value="UniProtKB-KW"/>
</dbReference>
<keyword evidence="1" id="KW-0808">Transferase</keyword>
<dbReference type="PANTHER" id="PTHR43861">
    <property type="entry name" value="TRANS-ACONITATE 2-METHYLTRANSFERASE-RELATED"/>
    <property type="match status" value="1"/>
</dbReference>
<dbReference type="GO" id="GO:0008168">
    <property type="term" value="F:methyltransferase activity"/>
    <property type="evidence" value="ECO:0007669"/>
    <property type="project" value="UniProtKB-KW"/>
</dbReference>
<sequence>MSVQRPCPVCKGLDATPVIGRRNYQYIRCGGCQTVYLDPMPSAEEAAALYQNSAYFMGDEGTGYRDYYAMHKALAPHFHRRLRVLAKHLPRRGRLLDVGCADGYFLEMARADGWEVMGVEVSEEMAAKASGRLNIPIVTSVDRLLPVEFDAITMWEVLEHLPDPVAELQCLAQRLRPGGFLMLSTPNAGHWQALRAPETWTAYRPPAHLVLFTADSLQLALEKAGLFPIRIWKVSPLPPLPAWLQQATRPLARALADGSAHPWTLALMLWRGVRLLGWAWQKVAHPQDDIFATLEALACRPA</sequence>
<reference evidence="2" key="1">
    <citation type="submission" date="2017-09" db="EMBL/GenBank/DDBJ databases">
        <title>Metaegenomics of thermophilic ammonia-oxidizing enrichment culture.</title>
        <authorList>
            <person name="Kato S."/>
            <person name="Suzuki K."/>
        </authorList>
    </citation>
    <scope>NUCLEOTIDE SEQUENCE [LARGE SCALE GENOMIC DNA]</scope>
</reference>
<evidence type="ECO:0000313" key="1">
    <source>
        <dbReference type="EMBL" id="GBD09886.1"/>
    </source>
</evidence>